<name>A0AAV7V7R8_PLEWA</name>
<proteinExistence type="predicted"/>
<evidence type="ECO:0000313" key="2">
    <source>
        <dbReference type="EMBL" id="KAJ1196526.1"/>
    </source>
</evidence>
<dbReference type="Proteomes" id="UP001066276">
    <property type="component" value="Chromosome 2_1"/>
</dbReference>
<keyword evidence="3" id="KW-1185">Reference proteome</keyword>
<gene>
    <name evidence="2" type="ORF">NDU88_000396</name>
</gene>
<dbReference type="EMBL" id="JANPWB010000003">
    <property type="protein sequence ID" value="KAJ1196526.1"/>
    <property type="molecule type" value="Genomic_DNA"/>
</dbReference>
<dbReference type="AlphaFoldDB" id="A0AAV7V7R8"/>
<protein>
    <submittedName>
        <fullName evidence="2">Uncharacterized protein</fullName>
    </submittedName>
</protein>
<sequence length="167" mass="18906">MDTDEGLQEADPHNSPARRNPRGGIHHSLTEESSGSLPLEVDTVALVRRPLPLYGGRIGQNSSFCKVTRSKMAAPFRHFSLSARLPIQDGSNRTRHFILSEQDRSKRAGYNKLGPFPGCFPDSRWRKNCTRRYEEIALSEMACHRDYMSSRGSILMHVRRARDLVIG</sequence>
<feature type="region of interest" description="Disordered" evidence="1">
    <location>
        <begin position="1"/>
        <end position="34"/>
    </location>
</feature>
<evidence type="ECO:0000313" key="3">
    <source>
        <dbReference type="Proteomes" id="UP001066276"/>
    </source>
</evidence>
<accession>A0AAV7V7R8</accession>
<comment type="caution">
    <text evidence="2">The sequence shown here is derived from an EMBL/GenBank/DDBJ whole genome shotgun (WGS) entry which is preliminary data.</text>
</comment>
<reference evidence="2" key="1">
    <citation type="journal article" date="2022" name="bioRxiv">
        <title>Sequencing and chromosome-scale assembly of the giantPleurodeles waltlgenome.</title>
        <authorList>
            <person name="Brown T."/>
            <person name="Elewa A."/>
            <person name="Iarovenko S."/>
            <person name="Subramanian E."/>
            <person name="Araus A.J."/>
            <person name="Petzold A."/>
            <person name="Susuki M."/>
            <person name="Suzuki K.-i.T."/>
            <person name="Hayashi T."/>
            <person name="Toyoda A."/>
            <person name="Oliveira C."/>
            <person name="Osipova E."/>
            <person name="Leigh N.D."/>
            <person name="Simon A."/>
            <person name="Yun M.H."/>
        </authorList>
    </citation>
    <scope>NUCLEOTIDE SEQUENCE</scope>
    <source>
        <strain evidence="2">20211129_DDA</strain>
        <tissue evidence="2">Liver</tissue>
    </source>
</reference>
<organism evidence="2 3">
    <name type="scientific">Pleurodeles waltl</name>
    <name type="common">Iberian ribbed newt</name>
    <dbReference type="NCBI Taxonomy" id="8319"/>
    <lineage>
        <taxon>Eukaryota</taxon>
        <taxon>Metazoa</taxon>
        <taxon>Chordata</taxon>
        <taxon>Craniata</taxon>
        <taxon>Vertebrata</taxon>
        <taxon>Euteleostomi</taxon>
        <taxon>Amphibia</taxon>
        <taxon>Batrachia</taxon>
        <taxon>Caudata</taxon>
        <taxon>Salamandroidea</taxon>
        <taxon>Salamandridae</taxon>
        <taxon>Pleurodelinae</taxon>
        <taxon>Pleurodeles</taxon>
    </lineage>
</organism>
<evidence type="ECO:0000256" key="1">
    <source>
        <dbReference type="SAM" id="MobiDB-lite"/>
    </source>
</evidence>